<dbReference type="AlphaFoldDB" id="A0A395JNI4"/>
<evidence type="ECO:0000313" key="2">
    <source>
        <dbReference type="Proteomes" id="UP000253083"/>
    </source>
</evidence>
<protein>
    <submittedName>
        <fullName evidence="1">Uncharacterized protein</fullName>
    </submittedName>
</protein>
<accession>A0A395JNI4</accession>
<reference evidence="1 2" key="1">
    <citation type="submission" date="2018-06" db="EMBL/GenBank/DDBJ databases">
        <title>Genomic Encyclopedia of Type Strains, Phase IV (KMG-IV): sequencing the most valuable type-strain genomes for metagenomic binning, comparative biology and taxonomic classification.</title>
        <authorList>
            <person name="Goeker M."/>
        </authorList>
    </citation>
    <scope>NUCLEOTIDE SEQUENCE [LARGE SCALE GENOMIC DNA]</scope>
    <source>
        <strain evidence="1 2">DSM 24032</strain>
    </source>
</reference>
<sequence length="60" mass="6777">MPRNGSKEKADFRKQMADKGYSRIAVYAPTNAKELRAEIVEVTTRMVEEYEAKPKGESGL</sequence>
<evidence type="ECO:0000313" key="1">
    <source>
        <dbReference type="EMBL" id="RBP51158.1"/>
    </source>
</evidence>
<proteinExistence type="predicted"/>
<name>A0A395JNI4_9GAMM</name>
<keyword evidence="2" id="KW-1185">Reference proteome</keyword>
<comment type="caution">
    <text evidence="1">The sequence shown here is derived from an EMBL/GenBank/DDBJ whole genome shotgun (WGS) entry which is preliminary data.</text>
</comment>
<dbReference type="RefSeq" id="WP_113953951.1">
    <property type="nucleotide sequence ID" value="NZ_QNRT01000002.1"/>
</dbReference>
<organism evidence="1 2">
    <name type="scientific">Arenicella xantha</name>
    <dbReference type="NCBI Taxonomy" id="644221"/>
    <lineage>
        <taxon>Bacteria</taxon>
        <taxon>Pseudomonadati</taxon>
        <taxon>Pseudomonadota</taxon>
        <taxon>Gammaproteobacteria</taxon>
        <taxon>Arenicellales</taxon>
        <taxon>Arenicellaceae</taxon>
        <taxon>Arenicella</taxon>
    </lineage>
</organism>
<dbReference type="Proteomes" id="UP000253083">
    <property type="component" value="Unassembled WGS sequence"/>
</dbReference>
<dbReference type="EMBL" id="QNRT01000002">
    <property type="protein sequence ID" value="RBP51158.1"/>
    <property type="molecule type" value="Genomic_DNA"/>
</dbReference>
<dbReference type="InParanoid" id="A0A395JNI4"/>
<gene>
    <name evidence="1" type="ORF">DFR28_102577</name>
</gene>